<comment type="caution">
    <text evidence="2">The sequence shown here is derived from an EMBL/GenBank/DDBJ whole genome shotgun (WGS) entry which is preliminary data.</text>
</comment>
<evidence type="ECO:0000313" key="2">
    <source>
        <dbReference type="EMBL" id="KAJ6750548.1"/>
    </source>
</evidence>
<dbReference type="EMBL" id="JAPFFL010000001">
    <property type="protein sequence ID" value="KAJ6750548.1"/>
    <property type="molecule type" value="Genomic_DNA"/>
</dbReference>
<dbReference type="InterPro" id="IPR025756">
    <property type="entry name" value="Myb_CC_LHEQLE"/>
</dbReference>
<reference evidence="2" key="1">
    <citation type="submission" date="2022-11" db="EMBL/GenBank/DDBJ databases">
        <authorList>
            <person name="Hyden B.L."/>
            <person name="Feng K."/>
            <person name="Yates T."/>
            <person name="Jawdy S."/>
            <person name="Smart L.B."/>
            <person name="Muchero W."/>
        </authorList>
    </citation>
    <scope>NUCLEOTIDE SEQUENCE</scope>
    <source>
        <tissue evidence="2">Shoot tip</tissue>
    </source>
</reference>
<dbReference type="InterPro" id="IPR046955">
    <property type="entry name" value="PHR1-like"/>
</dbReference>
<keyword evidence="3" id="KW-1185">Reference proteome</keyword>
<proteinExistence type="predicted"/>
<name>A0A9Q0VN40_SALVM</name>
<dbReference type="Proteomes" id="UP001151529">
    <property type="component" value="Chromosome 16"/>
</dbReference>
<gene>
    <name evidence="2" type="ORF">OIU85_001121</name>
</gene>
<evidence type="ECO:0000313" key="3">
    <source>
        <dbReference type="Proteomes" id="UP001151529"/>
    </source>
</evidence>
<feature type="domain" description="MYB-CC type transcription factor LHEQLE-containing" evidence="1">
    <location>
        <begin position="35"/>
        <end position="80"/>
    </location>
</feature>
<dbReference type="OrthoDB" id="1660006at2759"/>
<accession>A0A9Q0VN40</accession>
<evidence type="ECO:0000259" key="1">
    <source>
        <dbReference type="Pfam" id="PF14379"/>
    </source>
</evidence>
<sequence>MHYISYMSAVCVSDAGRSEKTPTNAVTRFDQKTGIHIAEAWLLQLDVQRRLHEQMEIQRDLQSRIEEQGRQLKQMLDQQLQKKRY</sequence>
<dbReference type="AlphaFoldDB" id="A0A9Q0VN40"/>
<reference evidence="2" key="2">
    <citation type="journal article" date="2023" name="Int. J. Mol. Sci.">
        <title>De Novo Assembly and Annotation of 11 Diverse Shrub Willow (Salix) Genomes Reveals Novel Gene Organization in Sex-Linked Regions.</title>
        <authorList>
            <person name="Hyden B."/>
            <person name="Feng K."/>
            <person name="Yates T.B."/>
            <person name="Jawdy S."/>
            <person name="Cereghino C."/>
            <person name="Smart L.B."/>
            <person name="Muchero W."/>
        </authorList>
    </citation>
    <scope>NUCLEOTIDE SEQUENCE [LARGE SCALE GENOMIC DNA]</scope>
    <source>
        <tissue evidence="2">Shoot tip</tissue>
    </source>
</reference>
<organism evidence="2 3">
    <name type="scientific">Salix viminalis</name>
    <name type="common">Common osier</name>
    <name type="synonym">Basket willow</name>
    <dbReference type="NCBI Taxonomy" id="40686"/>
    <lineage>
        <taxon>Eukaryota</taxon>
        <taxon>Viridiplantae</taxon>
        <taxon>Streptophyta</taxon>
        <taxon>Embryophyta</taxon>
        <taxon>Tracheophyta</taxon>
        <taxon>Spermatophyta</taxon>
        <taxon>Magnoliopsida</taxon>
        <taxon>eudicotyledons</taxon>
        <taxon>Gunneridae</taxon>
        <taxon>Pentapetalae</taxon>
        <taxon>rosids</taxon>
        <taxon>fabids</taxon>
        <taxon>Malpighiales</taxon>
        <taxon>Salicaceae</taxon>
        <taxon>Saliceae</taxon>
        <taxon>Salix</taxon>
    </lineage>
</organism>
<dbReference type="PANTHER" id="PTHR31499">
    <property type="entry name" value="MYB FAMILY TRANSCRIPTION FACTOR PHL11"/>
    <property type="match status" value="1"/>
</dbReference>
<protein>
    <recommendedName>
        <fullName evidence="1">MYB-CC type transcription factor LHEQLE-containing domain-containing protein</fullName>
    </recommendedName>
</protein>
<dbReference type="PANTHER" id="PTHR31499:SF80">
    <property type="entry name" value="HTH MYB-TYPE DOMAIN-CONTAINING PROTEIN"/>
    <property type="match status" value="1"/>
</dbReference>
<dbReference type="GO" id="GO:0003700">
    <property type="term" value="F:DNA-binding transcription factor activity"/>
    <property type="evidence" value="ECO:0007669"/>
    <property type="project" value="InterPro"/>
</dbReference>
<dbReference type="Pfam" id="PF14379">
    <property type="entry name" value="Myb_CC_LHEQLE"/>
    <property type="match status" value="1"/>
</dbReference>